<protein>
    <recommendedName>
        <fullName evidence="4">DUF1648 domain-containing protein</fullName>
    </recommendedName>
</protein>
<gene>
    <name evidence="2" type="ORF">A3A63_02565</name>
</gene>
<keyword evidence="1" id="KW-0812">Transmembrane</keyword>
<reference evidence="2 3" key="1">
    <citation type="journal article" date="2016" name="Nat. Commun.">
        <title>Thousands of microbial genomes shed light on interconnected biogeochemical processes in an aquifer system.</title>
        <authorList>
            <person name="Anantharaman K."/>
            <person name="Brown C.T."/>
            <person name="Hug L.A."/>
            <person name="Sharon I."/>
            <person name="Castelle C.J."/>
            <person name="Probst A.J."/>
            <person name="Thomas B.C."/>
            <person name="Singh A."/>
            <person name="Wilkins M.J."/>
            <person name="Karaoz U."/>
            <person name="Brodie E.L."/>
            <person name="Williams K.H."/>
            <person name="Hubbard S.S."/>
            <person name="Banfield J.F."/>
        </authorList>
    </citation>
    <scope>NUCLEOTIDE SEQUENCE [LARGE SCALE GENOMIC DNA]</scope>
</reference>
<evidence type="ECO:0008006" key="4">
    <source>
        <dbReference type="Google" id="ProtNLM"/>
    </source>
</evidence>
<feature type="transmembrane region" description="Helical" evidence="1">
    <location>
        <begin position="21"/>
        <end position="45"/>
    </location>
</feature>
<evidence type="ECO:0000256" key="1">
    <source>
        <dbReference type="SAM" id="Phobius"/>
    </source>
</evidence>
<keyword evidence="1" id="KW-1133">Transmembrane helix</keyword>
<feature type="transmembrane region" description="Helical" evidence="1">
    <location>
        <begin position="96"/>
        <end position="123"/>
    </location>
</feature>
<dbReference type="EMBL" id="MFJX01000022">
    <property type="protein sequence ID" value="OGG31212.1"/>
    <property type="molecule type" value="Genomic_DNA"/>
</dbReference>
<keyword evidence="1" id="KW-0472">Membrane</keyword>
<evidence type="ECO:0000313" key="3">
    <source>
        <dbReference type="Proteomes" id="UP000176450"/>
    </source>
</evidence>
<dbReference type="Proteomes" id="UP000176450">
    <property type="component" value="Unassembled WGS sequence"/>
</dbReference>
<sequence length="126" mass="14215">MNSKPHSQQINTAWAAIKTNWLIQLVNKIVIVVTICSIAAIILRWNKLPPLVPLWYSRPWGADQLAPPVWLFILPVGSILLYGINITISIYLTAEYLIFTQVLFLTSLLVSLLSCITLIKILFLVT</sequence>
<evidence type="ECO:0000313" key="2">
    <source>
        <dbReference type="EMBL" id="OGG31212.1"/>
    </source>
</evidence>
<comment type="caution">
    <text evidence="2">The sequence shown here is derived from an EMBL/GenBank/DDBJ whole genome shotgun (WGS) entry which is preliminary data.</text>
</comment>
<proteinExistence type="predicted"/>
<dbReference type="AlphaFoldDB" id="A0A1F6B388"/>
<feature type="transmembrane region" description="Helical" evidence="1">
    <location>
        <begin position="65"/>
        <end position="84"/>
    </location>
</feature>
<organism evidence="2 3">
    <name type="scientific">Candidatus Gottesmanbacteria bacterium RIFCSPLOWO2_01_FULL_46_9</name>
    <dbReference type="NCBI Taxonomy" id="1798394"/>
    <lineage>
        <taxon>Bacteria</taxon>
        <taxon>Candidatus Gottesmaniibacteriota</taxon>
    </lineage>
</organism>
<accession>A0A1F6B388</accession>
<name>A0A1F6B388_9BACT</name>